<proteinExistence type="predicted"/>
<sequence>MNGKYAVAGFFGGLLLAIAIVVGGLVGFLLAIVLAGAGAVVGAHFDGAIDLTSLGRRRS</sequence>
<dbReference type="EMBL" id="ACZI02000003">
    <property type="protein sequence ID" value="EFV14094.1"/>
    <property type="molecule type" value="Genomic_DNA"/>
</dbReference>
<dbReference type="RefSeq" id="WP_007468437.1">
    <property type="nucleotide sequence ID" value="NZ_KI391954.1"/>
</dbReference>
<keyword evidence="1" id="KW-0812">Transmembrane</keyword>
<reference evidence="2 3" key="1">
    <citation type="journal article" date="2011" name="Stand. Genomic Sci.">
        <title>High quality draft genome sequence of Segniliparus rugosus CDC 945(T)= (ATCC BAA-974(T)).</title>
        <authorList>
            <person name="Earl A.M."/>
            <person name="Desjardins C.A."/>
            <person name="Fitzgerald M.G."/>
            <person name="Arachchi H.M."/>
            <person name="Zeng Q."/>
            <person name="Mehta T."/>
            <person name="Griggs A."/>
            <person name="Birren B.W."/>
            <person name="Toney N.C."/>
            <person name="Carr J."/>
            <person name="Posey J."/>
            <person name="Butler W.R."/>
        </authorList>
    </citation>
    <scope>NUCLEOTIDE SEQUENCE [LARGE SCALE GENOMIC DNA]</scope>
    <source>
        <strain evidence="3">ATCC BAA-974 / DSM 45345 / CCUG 50838 / CIP 108380 / JCM 13579 / CDC 945</strain>
    </source>
</reference>
<name>E5XNI2_SEGRC</name>
<evidence type="ECO:0000313" key="2">
    <source>
        <dbReference type="EMBL" id="EFV14094.1"/>
    </source>
</evidence>
<organism evidence="2 3">
    <name type="scientific">Segniliparus rugosus (strain ATCC BAA-974 / DSM 45345 / CCUG 50838 / CIP 108380 / JCM 13579 / CDC 945)</name>
    <dbReference type="NCBI Taxonomy" id="679197"/>
    <lineage>
        <taxon>Bacteria</taxon>
        <taxon>Bacillati</taxon>
        <taxon>Actinomycetota</taxon>
        <taxon>Actinomycetes</taxon>
        <taxon>Mycobacteriales</taxon>
        <taxon>Segniliparaceae</taxon>
        <taxon>Segniliparus</taxon>
    </lineage>
</organism>
<evidence type="ECO:0008006" key="4">
    <source>
        <dbReference type="Google" id="ProtNLM"/>
    </source>
</evidence>
<evidence type="ECO:0000313" key="3">
    <source>
        <dbReference type="Proteomes" id="UP000004816"/>
    </source>
</evidence>
<dbReference type="STRING" id="679197.HMPREF9336_01011"/>
<keyword evidence="1" id="KW-1133">Transmembrane helix</keyword>
<dbReference type="AlphaFoldDB" id="E5XNI2"/>
<accession>E5XNI2</accession>
<feature type="transmembrane region" description="Helical" evidence="1">
    <location>
        <begin position="5"/>
        <end position="22"/>
    </location>
</feature>
<keyword evidence="3" id="KW-1185">Reference proteome</keyword>
<evidence type="ECO:0000256" key="1">
    <source>
        <dbReference type="SAM" id="Phobius"/>
    </source>
</evidence>
<protein>
    <recommendedName>
        <fullName evidence="4">DUF2273 domain-containing protein</fullName>
    </recommendedName>
</protein>
<comment type="caution">
    <text evidence="2">The sequence shown here is derived from an EMBL/GenBank/DDBJ whole genome shotgun (WGS) entry which is preliminary data.</text>
</comment>
<keyword evidence="1" id="KW-0472">Membrane</keyword>
<gene>
    <name evidence="2" type="ORF">HMPREF9336_01011</name>
</gene>
<dbReference type="Proteomes" id="UP000004816">
    <property type="component" value="Unassembled WGS sequence"/>
</dbReference>
<dbReference type="HOGENOM" id="CLU_196127_1_1_11"/>